<dbReference type="Pfam" id="PF00308">
    <property type="entry name" value="Bac_DnaA"/>
    <property type="match status" value="1"/>
</dbReference>
<keyword evidence="3 7" id="KW-0547">Nucleotide-binding</keyword>
<name>E7C4M4_9BACT</name>
<comment type="function">
    <text evidence="7">Plays an essential role in the initiation and regulation of chromosomal replication. ATP-DnaA binds to the origin of replication (oriC) to initiate formation of the DNA replication initiation complex once per cell cycle. Binds the DnaA box (a 9 base pair repeat at the origin) and separates the double-stranded (ds)DNA. Forms a right-handed helical filament on oriC DNA; dsDNA binds to the exterior of the filament while single-stranded (ss)DNA is stabiized in the filament's interior. The ATP-DnaA-oriC complex binds and stabilizes one strand of the AT-rich DNA unwinding element (DUE), permitting loading of DNA polymerase. After initiation quickly degrades to an ADP-DnaA complex that is not apt for DNA replication. Binds acidic phospholipids.</text>
</comment>
<organism evidence="12">
    <name type="scientific">uncultured Planctomycetales bacterium HF0500_02G17</name>
    <dbReference type="NCBI Taxonomy" id="723608"/>
    <lineage>
        <taxon>Bacteria</taxon>
        <taxon>Pseudomonadati</taxon>
        <taxon>Planctomycetota</taxon>
        <taxon>Planctomycetia</taxon>
        <taxon>Planctomycetales</taxon>
        <taxon>environmental samples</taxon>
    </lineage>
</organism>
<protein>
    <recommendedName>
        <fullName evidence="7">Chromosomal replication initiator protein DnaA</fullName>
    </recommendedName>
</protein>
<evidence type="ECO:0000313" key="12">
    <source>
        <dbReference type="EMBL" id="ADI22398.1"/>
    </source>
</evidence>
<sequence length="444" mass="48266">MAQVLDRNVVPAIRRAMEAAGESTPAVRVRVERQAGSTTPEEAPSRPATAPRPAPGPAAAPSRRKPPAGGFAPRARLEDFLVGESNRLAHRAALRIAEGIDDAAFSPLFLHGPSGVGKTHLLEGIARRTQERNPGARVRYVTAEAFTNEFINAIQNRGMDSFRKTWRGVTLLCIDDVHFLRGKQSTQTELLHTLDAVGLRQARIVLASDEPPRKIAELSDQLVSRFMGGAVVRIDEPDDALCRQLLVALAARRGLVFTEDGISMLVQRALEQNRRNVREIEGLLTQVAAVRRLLPCESRSEPGSRSGGPIDSDAVRTALLAGEGASAKRPAQRGPIRLDAIIRTCCEQMRVTTEDLFGRGRHRRVVLTRGLIVTLAREFTTLSYPEIARGMKRPNHSTVITAFNRMKGQISAGEDAACGPDLAGLTIADLLGRLRAAVADPSRR</sequence>
<dbReference type="SMART" id="SM00382">
    <property type="entry name" value="AAA"/>
    <property type="match status" value="1"/>
</dbReference>
<dbReference type="GO" id="GO:0005886">
    <property type="term" value="C:plasma membrane"/>
    <property type="evidence" value="ECO:0007669"/>
    <property type="project" value="TreeGrafter"/>
</dbReference>
<dbReference type="PRINTS" id="PR00051">
    <property type="entry name" value="DNAA"/>
</dbReference>
<evidence type="ECO:0000256" key="7">
    <source>
        <dbReference type="RuleBase" id="RU000577"/>
    </source>
</evidence>
<dbReference type="EMBL" id="GU567984">
    <property type="protein sequence ID" value="ADI22398.1"/>
    <property type="molecule type" value="Genomic_DNA"/>
</dbReference>
<evidence type="ECO:0000256" key="2">
    <source>
        <dbReference type="ARBA" id="ARBA00022705"/>
    </source>
</evidence>
<reference evidence="12" key="1">
    <citation type="submission" date="2010-01" db="EMBL/GenBank/DDBJ databases">
        <title>Genome fragments of uncultured bacteria from the North Pacific subtropical Gyre.</title>
        <authorList>
            <person name="Pham V.D."/>
            <person name="Delong E.F."/>
        </authorList>
    </citation>
    <scope>NUCLEOTIDE SEQUENCE</scope>
</reference>
<dbReference type="Pfam" id="PF08299">
    <property type="entry name" value="Bac_DnaA_C"/>
    <property type="match status" value="1"/>
</dbReference>
<keyword evidence="5" id="KW-0446">Lipid-binding</keyword>
<dbReference type="InterPro" id="IPR013159">
    <property type="entry name" value="DnaA_C"/>
</dbReference>
<evidence type="ECO:0000256" key="3">
    <source>
        <dbReference type="ARBA" id="ARBA00022741"/>
    </source>
</evidence>
<dbReference type="SUPFAM" id="SSF52540">
    <property type="entry name" value="P-loop containing nucleoside triphosphate hydrolases"/>
    <property type="match status" value="1"/>
</dbReference>
<dbReference type="CDD" id="cd00009">
    <property type="entry name" value="AAA"/>
    <property type="match status" value="1"/>
</dbReference>
<keyword evidence="6 7" id="KW-0238">DNA-binding</keyword>
<keyword evidence="2 7" id="KW-0235">DNA replication</keyword>
<dbReference type="SMART" id="SM00760">
    <property type="entry name" value="Bac_DnaA_C"/>
    <property type="match status" value="1"/>
</dbReference>
<evidence type="ECO:0000256" key="1">
    <source>
        <dbReference type="ARBA" id="ARBA00022490"/>
    </source>
</evidence>
<keyword evidence="4 7" id="KW-0067">ATP-binding</keyword>
<evidence type="ECO:0000259" key="10">
    <source>
        <dbReference type="SMART" id="SM00382"/>
    </source>
</evidence>
<feature type="region of interest" description="Disordered" evidence="9">
    <location>
        <begin position="19"/>
        <end position="72"/>
    </location>
</feature>
<dbReference type="GO" id="GO:0003688">
    <property type="term" value="F:DNA replication origin binding"/>
    <property type="evidence" value="ECO:0007669"/>
    <property type="project" value="TreeGrafter"/>
</dbReference>
<dbReference type="GO" id="GO:0005524">
    <property type="term" value="F:ATP binding"/>
    <property type="evidence" value="ECO:0007669"/>
    <property type="project" value="UniProtKB-KW"/>
</dbReference>
<evidence type="ECO:0000256" key="5">
    <source>
        <dbReference type="ARBA" id="ARBA00023121"/>
    </source>
</evidence>
<dbReference type="Gene3D" id="1.10.1750.10">
    <property type="match status" value="1"/>
</dbReference>
<comment type="similarity">
    <text evidence="8">Belongs to the DnaA family.</text>
</comment>
<keyword evidence="1" id="KW-0963">Cytoplasm</keyword>
<feature type="domain" description="AAA+ ATPase" evidence="10">
    <location>
        <begin position="104"/>
        <end position="238"/>
    </location>
</feature>
<evidence type="ECO:0000256" key="4">
    <source>
        <dbReference type="ARBA" id="ARBA00022840"/>
    </source>
</evidence>
<dbReference type="InterPro" id="IPR013317">
    <property type="entry name" value="DnaA_dom"/>
</dbReference>
<proteinExistence type="inferred from homology"/>
<evidence type="ECO:0000259" key="11">
    <source>
        <dbReference type="SMART" id="SM00760"/>
    </source>
</evidence>
<evidence type="ECO:0000256" key="9">
    <source>
        <dbReference type="SAM" id="MobiDB-lite"/>
    </source>
</evidence>
<dbReference type="PANTHER" id="PTHR30050:SF2">
    <property type="entry name" value="CHROMOSOMAL REPLICATION INITIATOR PROTEIN DNAA"/>
    <property type="match status" value="1"/>
</dbReference>
<dbReference type="InterPro" id="IPR027417">
    <property type="entry name" value="P-loop_NTPase"/>
</dbReference>
<dbReference type="CDD" id="cd06571">
    <property type="entry name" value="Bac_DnaA_C"/>
    <property type="match status" value="1"/>
</dbReference>
<dbReference type="AlphaFoldDB" id="E7C4M4"/>
<dbReference type="PANTHER" id="PTHR30050">
    <property type="entry name" value="CHROMOSOMAL REPLICATION INITIATOR PROTEIN DNAA"/>
    <property type="match status" value="1"/>
</dbReference>
<accession>E7C4M4</accession>
<dbReference type="Gene3D" id="3.40.50.300">
    <property type="entry name" value="P-loop containing nucleotide triphosphate hydrolases"/>
    <property type="match status" value="1"/>
</dbReference>
<dbReference type="InterPro" id="IPR010921">
    <property type="entry name" value="Trp_repressor/repl_initiator"/>
</dbReference>
<evidence type="ECO:0000256" key="8">
    <source>
        <dbReference type="RuleBase" id="RU004227"/>
    </source>
</evidence>
<dbReference type="GO" id="GO:0006270">
    <property type="term" value="P:DNA replication initiation"/>
    <property type="evidence" value="ECO:0007669"/>
    <property type="project" value="InterPro"/>
</dbReference>
<dbReference type="GO" id="GO:0006275">
    <property type="term" value="P:regulation of DNA replication"/>
    <property type="evidence" value="ECO:0007669"/>
    <property type="project" value="InterPro"/>
</dbReference>
<feature type="domain" description="Chromosomal replication initiator DnaA C-terminal" evidence="11">
    <location>
        <begin position="337"/>
        <end position="406"/>
    </location>
</feature>
<feature type="compositionally biased region" description="Low complexity" evidence="9">
    <location>
        <begin position="39"/>
        <end position="49"/>
    </location>
</feature>
<dbReference type="SUPFAM" id="SSF48295">
    <property type="entry name" value="TrpR-like"/>
    <property type="match status" value="1"/>
</dbReference>
<dbReference type="InterPro" id="IPR020591">
    <property type="entry name" value="Chromosome_initiator_DnaA-like"/>
</dbReference>
<dbReference type="InterPro" id="IPR003593">
    <property type="entry name" value="AAA+_ATPase"/>
</dbReference>
<evidence type="ECO:0000256" key="6">
    <source>
        <dbReference type="ARBA" id="ARBA00023125"/>
    </source>
</evidence>
<dbReference type="GO" id="GO:0008289">
    <property type="term" value="F:lipid binding"/>
    <property type="evidence" value="ECO:0007669"/>
    <property type="project" value="UniProtKB-KW"/>
</dbReference>